<feature type="signal peptide" evidence="1">
    <location>
        <begin position="1"/>
        <end position="20"/>
    </location>
</feature>
<dbReference type="EMBL" id="CAINUL010000008">
    <property type="protein sequence ID" value="CAD0110934.1"/>
    <property type="molecule type" value="Genomic_DNA"/>
</dbReference>
<evidence type="ECO:0008006" key="4">
    <source>
        <dbReference type="Google" id="ProtNLM"/>
    </source>
</evidence>
<evidence type="ECO:0000313" key="3">
    <source>
        <dbReference type="Proteomes" id="UP000745764"/>
    </source>
</evidence>
<reference evidence="2" key="1">
    <citation type="submission" date="2020-06" db="EMBL/GenBank/DDBJ databases">
        <authorList>
            <person name="Onetto C."/>
        </authorList>
    </citation>
    <scope>NUCLEOTIDE SEQUENCE</scope>
</reference>
<sequence>LFLVMHSLFSLLALSSFAAALTTTSSMVCNADLCLRSIRATNTPGRAAQGVADCSSFLRVTVTPATYTSTSTVTVESVSVTTTTSTNTNTATTTQTVYSVFGGSVITPAPRATVQKRDLRIASPSTVSDKIIAALPISNLEKRQQTVRPVAIPAYASPCSGAVRYSSACSCVGATATTITAATAYIGFHHDHNDNIRVYFHSHCYHNNHYNSPIHINSYTGGYTVAGPGQGIIGATYPSYPSIQDQQGCCAKCFETPNCFIYYLSGGCQLYVLNSAPVASGSDQCPAGVAAEYTSSGNLFGLGACASYAGAG</sequence>
<comment type="caution">
    <text evidence="2">The sequence shown here is derived from an EMBL/GenBank/DDBJ whole genome shotgun (WGS) entry which is preliminary data.</text>
</comment>
<feature type="chain" id="PRO_5040162975" description="Apple domain-containing protein" evidence="1">
    <location>
        <begin position="21"/>
        <end position="312"/>
    </location>
</feature>
<keyword evidence="1" id="KW-0732">Signal</keyword>
<protein>
    <recommendedName>
        <fullName evidence="4">Apple domain-containing protein</fullName>
    </recommendedName>
</protein>
<dbReference type="AlphaFoldDB" id="A0A9N8KN39"/>
<proteinExistence type="predicted"/>
<dbReference type="Proteomes" id="UP000745764">
    <property type="component" value="Unassembled WGS sequence"/>
</dbReference>
<accession>A0A9N8KN39</accession>
<dbReference type="OrthoDB" id="5596743at2759"/>
<feature type="non-terminal residue" evidence="2">
    <location>
        <position position="1"/>
    </location>
</feature>
<evidence type="ECO:0000256" key="1">
    <source>
        <dbReference type="SAM" id="SignalP"/>
    </source>
</evidence>
<evidence type="ECO:0000313" key="2">
    <source>
        <dbReference type="EMBL" id="CAD0110934.1"/>
    </source>
</evidence>
<keyword evidence="3" id="KW-1185">Reference proteome</keyword>
<name>A0A9N8KN39_9PEZI</name>
<gene>
    <name evidence="2" type="ORF">AWRI4620_LOCUS5189</name>
</gene>
<organism evidence="2 3">
    <name type="scientific">Aureobasidium uvarum</name>
    <dbReference type="NCBI Taxonomy" id="2773716"/>
    <lineage>
        <taxon>Eukaryota</taxon>
        <taxon>Fungi</taxon>
        <taxon>Dikarya</taxon>
        <taxon>Ascomycota</taxon>
        <taxon>Pezizomycotina</taxon>
        <taxon>Dothideomycetes</taxon>
        <taxon>Dothideomycetidae</taxon>
        <taxon>Dothideales</taxon>
        <taxon>Saccotheciaceae</taxon>
        <taxon>Aureobasidium</taxon>
    </lineage>
</organism>